<dbReference type="PANTHER" id="PTHR24248">
    <property type="entry name" value="ADRENERGIC RECEPTOR-RELATED G-PROTEIN COUPLED RECEPTOR"/>
    <property type="match status" value="1"/>
</dbReference>
<dbReference type="GeneID" id="116944538"/>
<keyword evidence="12" id="KW-1185">Reference proteome</keyword>
<comment type="subcellular location">
    <subcellularLocation>
        <location evidence="1">Cell membrane</location>
        <topology evidence="1">Multi-pass membrane protein</topology>
    </subcellularLocation>
</comment>
<dbReference type="GO" id="GO:0071880">
    <property type="term" value="P:adenylate cyclase-activating adrenergic receptor signaling pathway"/>
    <property type="evidence" value="ECO:0007669"/>
    <property type="project" value="TreeGrafter"/>
</dbReference>
<evidence type="ECO:0000259" key="11">
    <source>
        <dbReference type="PROSITE" id="PS50262"/>
    </source>
</evidence>
<keyword evidence="2" id="KW-1003">Cell membrane</keyword>
<feature type="transmembrane region" description="Helical" evidence="10">
    <location>
        <begin position="264"/>
        <end position="282"/>
    </location>
</feature>
<protein>
    <submittedName>
        <fullName evidence="13">Trace amine-associated receptor 7d-like</fullName>
    </submittedName>
</protein>
<dbReference type="Gene3D" id="1.20.1070.10">
    <property type="entry name" value="Rhodopsin 7-helix transmembrane proteins"/>
    <property type="match status" value="1"/>
</dbReference>
<evidence type="ECO:0000256" key="9">
    <source>
        <dbReference type="RuleBase" id="RU000688"/>
    </source>
</evidence>
<feature type="transmembrane region" description="Helical" evidence="10">
    <location>
        <begin position="112"/>
        <end position="130"/>
    </location>
</feature>
<evidence type="ECO:0000256" key="10">
    <source>
        <dbReference type="SAM" id="Phobius"/>
    </source>
</evidence>
<feature type="transmembrane region" description="Helical" evidence="10">
    <location>
        <begin position="302"/>
        <end position="318"/>
    </location>
</feature>
<reference evidence="13" key="1">
    <citation type="submission" date="2025-08" db="UniProtKB">
        <authorList>
            <consortium name="RefSeq"/>
        </authorList>
    </citation>
    <scope>IDENTIFICATION</scope>
    <source>
        <tissue evidence="13">Sperm</tissue>
    </source>
</reference>
<dbReference type="PROSITE" id="PS00237">
    <property type="entry name" value="G_PROTEIN_RECEP_F1_1"/>
    <property type="match status" value="1"/>
</dbReference>
<evidence type="ECO:0000256" key="2">
    <source>
        <dbReference type="ARBA" id="ARBA00022475"/>
    </source>
</evidence>
<dbReference type="GO" id="GO:0004930">
    <property type="term" value="F:G protein-coupled receptor activity"/>
    <property type="evidence" value="ECO:0007669"/>
    <property type="project" value="UniProtKB-KW"/>
</dbReference>
<dbReference type="InterPro" id="IPR000276">
    <property type="entry name" value="GPCR_Rhodpsn"/>
</dbReference>
<evidence type="ECO:0000256" key="4">
    <source>
        <dbReference type="ARBA" id="ARBA00022989"/>
    </source>
</evidence>
<sequence length="357" mass="40116">MKTHNASNTSVAPVCVVTFFNFNCSPPDLGDSERNVIIWGFALVIATTALGNILTITSILYFRQLQTRTNAFAISLATADFLVGVMVMPYAVTRTAYTCWFYGKTFCKMHTWFDYTLTTSSILHLACISIDRYVAISDPLHYEQRVTKKLVGRMLVFCWTSFIIYGLSYMLEWNIAGIEDIVASSTCPHNCPVFMNVQFALTNTLCAYVTPMMLMLAAYTKVYTMARAQARKISIAMLQTRSADAAVRSRWSAMKREHSATKTLGIIMGAFVVFWVPFFVVAASEPLLGYASDPVVWDVANWFTYINSTMNPILFAAFNRSFRNAFYLIVSGKILRGSYRGTDLFSFKRGSEVAEMA</sequence>
<evidence type="ECO:0000256" key="6">
    <source>
        <dbReference type="ARBA" id="ARBA00023136"/>
    </source>
</evidence>
<accession>A0AAJ7WXR6</accession>
<evidence type="ECO:0000256" key="7">
    <source>
        <dbReference type="ARBA" id="ARBA00023170"/>
    </source>
</evidence>
<dbReference type="Proteomes" id="UP001318040">
    <property type="component" value="Chromosome 21"/>
</dbReference>
<dbReference type="Pfam" id="PF00001">
    <property type="entry name" value="7tm_1"/>
    <property type="match status" value="1"/>
</dbReference>
<feature type="transmembrane region" description="Helical" evidence="10">
    <location>
        <begin position="199"/>
        <end position="219"/>
    </location>
</feature>
<dbReference type="KEGG" id="pmrn:116944538"/>
<feature type="transmembrane region" description="Helical" evidence="10">
    <location>
        <begin position="71"/>
        <end position="92"/>
    </location>
</feature>
<keyword evidence="4 10" id="KW-1133">Transmembrane helix</keyword>
<evidence type="ECO:0000313" key="13">
    <source>
        <dbReference type="RefSeq" id="XP_032814084.1"/>
    </source>
</evidence>
<proteinExistence type="inferred from homology"/>
<evidence type="ECO:0000313" key="12">
    <source>
        <dbReference type="Proteomes" id="UP001318040"/>
    </source>
</evidence>
<dbReference type="RefSeq" id="XP_032814084.1">
    <property type="nucleotide sequence ID" value="XM_032958193.1"/>
</dbReference>
<evidence type="ECO:0000256" key="5">
    <source>
        <dbReference type="ARBA" id="ARBA00023040"/>
    </source>
</evidence>
<comment type="similarity">
    <text evidence="9">Belongs to the G-protein coupled receptor 1 family.</text>
</comment>
<gene>
    <name evidence="13" type="primary">LOC116944538</name>
</gene>
<name>A0AAJ7WXR6_PETMA</name>
<dbReference type="PANTHER" id="PTHR24248:SF66">
    <property type="entry name" value="OCTOPAMINE RECEPTOR BETA-3R"/>
    <property type="match status" value="1"/>
</dbReference>
<dbReference type="GO" id="GO:0005886">
    <property type="term" value="C:plasma membrane"/>
    <property type="evidence" value="ECO:0007669"/>
    <property type="project" value="UniProtKB-SubCell"/>
</dbReference>
<dbReference type="InterPro" id="IPR017452">
    <property type="entry name" value="GPCR_Rhodpsn_7TM"/>
</dbReference>
<feature type="domain" description="G-protein coupled receptors family 1 profile" evidence="11">
    <location>
        <begin position="51"/>
        <end position="315"/>
    </location>
</feature>
<evidence type="ECO:0000256" key="1">
    <source>
        <dbReference type="ARBA" id="ARBA00004651"/>
    </source>
</evidence>
<evidence type="ECO:0000256" key="3">
    <source>
        <dbReference type="ARBA" id="ARBA00022692"/>
    </source>
</evidence>
<organism evidence="12 13">
    <name type="scientific">Petromyzon marinus</name>
    <name type="common">Sea lamprey</name>
    <dbReference type="NCBI Taxonomy" id="7757"/>
    <lineage>
        <taxon>Eukaryota</taxon>
        <taxon>Metazoa</taxon>
        <taxon>Chordata</taxon>
        <taxon>Craniata</taxon>
        <taxon>Vertebrata</taxon>
        <taxon>Cyclostomata</taxon>
        <taxon>Hyperoartia</taxon>
        <taxon>Petromyzontiformes</taxon>
        <taxon>Petromyzontidae</taxon>
        <taxon>Petromyzon</taxon>
    </lineage>
</organism>
<dbReference type="AlphaFoldDB" id="A0AAJ7WXR6"/>
<keyword evidence="6 10" id="KW-0472">Membrane</keyword>
<dbReference type="GO" id="GO:0043410">
    <property type="term" value="P:positive regulation of MAPK cascade"/>
    <property type="evidence" value="ECO:0007669"/>
    <property type="project" value="TreeGrafter"/>
</dbReference>
<keyword evidence="7 9" id="KW-0675">Receptor</keyword>
<keyword evidence="5 9" id="KW-0297">G-protein coupled receptor</keyword>
<feature type="transmembrane region" description="Helical" evidence="10">
    <location>
        <begin position="36"/>
        <end position="62"/>
    </location>
</feature>
<feature type="transmembrane region" description="Helical" evidence="10">
    <location>
        <begin position="150"/>
        <end position="171"/>
    </location>
</feature>
<keyword evidence="8 9" id="KW-0807">Transducer</keyword>
<keyword evidence="3 9" id="KW-0812">Transmembrane</keyword>
<dbReference type="SUPFAM" id="SSF81321">
    <property type="entry name" value="Family A G protein-coupled receptor-like"/>
    <property type="match status" value="1"/>
</dbReference>
<dbReference type="PROSITE" id="PS50262">
    <property type="entry name" value="G_PROTEIN_RECEP_F1_2"/>
    <property type="match status" value="1"/>
</dbReference>
<evidence type="ECO:0000256" key="8">
    <source>
        <dbReference type="ARBA" id="ARBA00023224"/>
    </source>
</evidence>
<dbReference type="PRINTS" id="PR00237">
    <property type="entry name" value="GPCRRHODOPSN"/>
</dbReference>